<dbReference type="Pfam" id="PF16244">
    <property type="entry name" value="DUF4901"/>
    <property type="match status" value="2"/>
</dbReference>
<dbReference type="Proteomes" id="UP000219252">
    <property type="component" value="Unassembled WGS sequence"/>
</dbReference>
<evidence type="ECO:0000313" key="3">
    <source>
        <dbReference type="EMBL" id="SOC37118.1"/>
    </source>
</evidence>
<keyword evidence="1" id="KW-0732">Signal</keyword>
<dbReference type="EMBL" id="OBQC01000003">
    <property type="protein sequence ID" value="SOC37118.1"/>
    <property type="molecule type" value="Genomic_DNA"/>
</dbReference>
<dbReference type="OrthoDB" id="2953630at2"/>
<keyword evidence="4" id="KW-1185">Reference proteome</keyword>
<accession>A0A285U6U1</accession>
<dbReference type="InterPro" id="IPR001119">
    <property type="entry name" value="SLH_dom"/>
</dbReference>
<proteinExistence type="predicted"/>
<name>A0A285U6U1_9BACL</name>
<dbReference type="PROSITE" id="PS51272">
    <property type="entry name" value="SLH"/>
    <property type="match status" value="1"/>
</dbReference>
<feature type="domain" description="SLH" evidence="2">
    <location>
        <begin position="610"/>
        <end position="671"/>
    </location>
</feature>
<evidence type="ECO:0000313" key="4">
    <source>
        <dbReference type="Proteomes" id="UP000219252"/>
    </source>
</evidence>
<feature type="signal peptide" evidence="1">
    <location>
        <begin position="1"/>
        <end position="27"/>
    </location>
</feature>
<gene>
    <name evidence="3" type="ORF">SAMN05877842_10349</name>
</gene>
<organism evidence="3 4">
    <name type="scientific">Ureibacillus acetophenoni</name>
    <dbReference type="NCBI Taxonomy" id="614649"/>
    <lineage>
        <taxon>Bacteria</taxon>
        <taxon>Bacillati</taxon>
        <taxon>Bacillota</taxon>
        <taxon>Bacilli</taxon>
        <taxon>Bacillales</taxon>
        <taxon>Caryophanaceae</taxon>
        <taxon>Ureibacillus</taxon>
    </lineage>
</organism>
<feature type="chain" id="PRO_5012651111" description="SLH domain-containing protein" evidence="1">
    <location>
        <begin position="28"/>
        <end position="734"/>
    </location>
</feature>
<evidence type="ECO:0000256" key="1">
    <source>
        <dbReference type="SAM" id="SignalP"/>
    </source>
</evidence>
<reference evidence="4" key="1">
    <citation type="submission" date="2017-08" db="EMBL/GenBank/DDBJ databases">
        <authorList>
            <person name="Varghese N."/>
            <person name="Submissions S."/>
        </authorList>
    </citation>
    <scope>NUCLEOTIDE SEQUENCE [LARGE SCALE GENOMIC DNA]</scope>
    <source>
        <strain evidence="4">JC23</strain>
    </source>
</reference>
<sequence>MKKMRKFAILVTSTALTLGITTTIGQAQSPIESQSERIAIEVQSDEVNVSKSELIKKFKSLFPSKFDFLSENDFHLSNAHHYPDDARIRYDLSFHKLINGKDIYGSVSFVGDNLDIEFFYYSPITSADALFPAKVSKEEAQKIAENFLSKLPNGSNYELSPTYTDYYYNQLITEPIRYDFSFIRKQNNIPIADQQVYITVLGNGEIIQFNQFMQNSSKVTFDDVNQVKSKEEMLAKMKENLAVRLKYQINYDYRTGKESLALVYQPTINLGIHAINGEWQTVNGFTKDAPTVGGIELLSTKQLPAKYDGITVEQAKKLVQELLKIDSDKVKLNISSVNEYENEYGQPFLSIYYSYDWDYGGYGSTLEINKQTGEIVSYHDLKKEVLRELGEPKDQTTITKGEAQEKAIAYLNEWVPSYLHQYAKPINEPYSEEGRGIYHFEFPRVVNGIIVEGSSISVAVSSDGSLYSLYINHRQFDNWPSVSNVISSEIAKKTYIEALNLNLQYIRPYYENSTHYNLVYTPIYNQNPFSYLDATSGKWQSLNSDTELPQVTHPIAEEELNYLIQNRILEVDTKTFNADQSITNGEALKVLVKSLSYFYEYDYLRQQEIVTQTYKNIDANHPLYSVVEQAVRIGILDPNEAFNPETLLTKEQLAVWYIRALGLELAAKNFNIYNIDLTDKESIDSKYVGYVALADSLKLVTAENNEFKPKQEVTYANLATSIFPLAHAIHENRK</sequence>
<dbReference type="AlphaFoldDB" id="A0A285U6U1"/>
<protein>
    <recommendedName>
        <fullName evidence="2">SLH domain-containing protein</fullName>
    </recommendedName>
</protein>
<dbReference type="InterPro" id="IPR032599">
    <property type="entry name" value="YcdB/YcdC_rep_domain"/>
</dbReference>
<evidence type="ECO:0000259" key="2">
    <source>
        <dbReference type="PROSITE" id="PS51272"/>
    </source>
</evidence>